<dbReference type="PRINTS" id="PR00455">
    <property type="entry name" value="HTHTETR"/>
</dbReference>
<name>A0A2P8E983_9ACTN</name>
<dbReference type="Pfam" id="PF00440">
    <property type="entry name" value="TetR_N"/>
    <property type="match status" value="1"/>
</dbReference>
<evidence type="ECO:0000256" key="2">
    <source>
        <dbReference type="PROSITE-ProRule" id="PRU00335"/>
    </source>
</evidence>
<protein>
    <submittedName>
        <fullName evidence="4">TetR family transcriptional regulator</fullName>
    </submittedName>
</protein>
<dbReference type="InterPro" id="IPR050109">
    <property type="entry name" value="HTH-type_TetR-like_transc_reg"/>
</dbReference>
<sequence>MSPEQRRDAIVAATIPLVREHGFDVSTRQIAEAAGVAEGTLFRVFDDKDSLLRCAVRAALDPSEAESQLTSIDMTAPLAARVEQAAVVLQQRMFDVLQLAAAVGLANVPQPESGREHIQFERMNELLTAIFEPDRDTLSRDPADAARLLRIIAFGGSHARLTEGPVMTPAEVTDLLLHGIVRDTTD</sequence>
<dbReference type="Gene3D" id="1.10.357.10">
    <property type="entry name" value="Tetracycline Repressor, domain 2"/>
    <property type="match status" value="1"/>
</dbReference>
<dbReference type="EMBL" id="PYGE01000003">
    <property type="protein sequence ID" value="PSL06036.1"/>
    <property type="molecule type" value="Genomic_DNA"/>
</dbReference>
<organism evidence="4 5">
    <name type="scientific">Haloactinopolyspora alba</name>
    <dbReference type="NCBI Taxonomy" id="648780"/>
    <lineage>
        <taxon>Bacteria</taxon>
        <taxon>Bacillati</taxon>
        <taxon>Actinomycetota</taxon>
        <taxon>Actinomycetes</taxon>
        <taxon>Jiangellales</taxon>
        <taxon>Jiangellaceae</taxon>
        <taxon>Haloactinopolyspora</taxon>
    </lineage>
</organism>
<dbReference type="InterPro" id="IPR001647">
    <property type="entry name" value="HTH_TetR"/>
</dbReference>
<dbReference type="PROSITE" id="PS50977">
    <property type="entry name" value="HTH_TETR_2"/>
    <property type="match status" value="1"/>
</dbReference>
<dbReference type="SUPFAM" id="SSF46689">
    <property type="entry name" value="Homeodomain-like"/>
    <property type="match status" value="1"/>
</dbReference>
<comment type="caution">
    <text evidence="4">The sequence shown here is derived from an EMBL/GenBank/DDBJ whole genome shotgun (WGS) entry which is preliminary data.</text>
</comment>
<proteinExistence type="predicted"/>
<feature type="DNA-binding region" description="H-T-H motif" evidence="2">
    <location>
        <begin position="26"/>
        <end position="45"/>
    </location>
</feature>
<dbReference type="RefSeq" id="WP_165358519.1">
    <property type="nucleotide sequence ID" value="NZ_ML142901.1"/>
</dbReference>
<dbReference type="PANTHER" id="PTHR30055:SF146">
    <property type="entry name" value="HTH-TYPE TRANSCRIPTIONAL DUAL REGULATOR CECR"/>
    <property type="match status" value="1"/>
</dbReference>
<keyword evidence="5" id="KW-1185">Reference proteome</keyword>
<evidence type="ECO:0000313" key="4">
    <source>
        <dbReference type="EMBL" id="PSL06036.1"/>
    </source>
</evidence>
<dbReference type="GO" id="GO:0003700">
    <property type="term" value="F:DNA-binding transcription factor activity"/>
    <property type="evidence" value="ECO:0007669"/>
    <property type="project" value="TreeGrafter"/>
</dbReference>
<evidence type="ECO:0000313" key="5">
    <source>
        <dbReference type="Proteomes" id="UP000243528"/>
    </source>
</evidence>
<dbReference type="AlphaFoldDB" id="A0A2P8E983"/>
<accession>A0A2P8E983</accession>
<evidence type="ECO:0000256" key="1">
    <source>
        <dbReference type="ARBA" id="ARBA00023125"/>
    </source>
</evidence>
<dbReference type="InterPro" id="IPR009057">
    <property type="entry name" value="Homeodomain-like_sf"/>
</dbReference>
<dbReference type="Proteomes" id="UP000243528">
    <property type="component" value="Unassembled WGS sequence"/>
</dbReference>
<keyword evidence="1 2" id="KW-0238">DNA-binding</keyword>
<dbReference type="GO" id="GO:0000976">
    <property type="term" value="F:transcription cis-regulatory region binding"/>
    <property type="evidence" value="ECO:0007669"/>
    <property type="project" value="TreeGrafter"/>
</dbReference>
<feature type="domain" description="HTH tetR-type" evidence="3">
    <location>
        <begin position="4"/>
        <end position="63"/>
    </location>
</feature>
<evidence type="ECO:0000259" key="3">
    <source>
        <dbReference type="PROSITE" id="PS50977"/>
    </source>
</evidence>
<reference evidence="4 5" key="1">
    <citation type="submission" date="2018-03" db="EMBL/GenBank/DDBJ databases">
        <title>Genomic Encyclopedia of Archaeal and Bacterial Type Strains, Phase II (KMG-II): from individual species to whole genera.</title>
        <authorList>
            <person name="Goeker M."/>
        </authorList>
    </citation>
    <scope>NUCLEOTIDE SEQUENCE [LARGE SCALE GENOMIC DNA]</scope>
    <source>
        <strain evidence="4 5">DSM 45211</strain>
    </source>
</reference>
<dbReference type="PANTHER" id="PTHR30055">
    <property type="entry name" value="HTH-TYPE TRANSCRIPTIONAL REGULATOR RUTR"/>
    <property type="match status" value="1"/>
</dbReference>
<gene>
    <name evidence="4" type="ORF">CLV30_103191</name>
</gene>